<dbReference type="Proteomes" id="UP000283530">
    <property type="component" value="Unassembled WGS sequence"/>
</dbReference>
<protein>
    <submittedName>
        <fullName evidence="2">Uncharacterized protein</fullName>
    </submittedName>
</protein>
<sequence>MAFLAGGKIPQNRGKNSIRSLQVSFAGGERIHPVLASSSIAGIASYETYAADSSNRKRREQGEMVKSVTFQSPSPPGSDPRTSHSRSPSTHSLCSGPSDGRIEDLQYCNGFSSLYLQIGRWGN</sequence>
<proteinExistence type="predicted"/>
<keyword evidence="3" id="KW-1185">Reference proteome</keyword>
<name>A0A3S3R2J3_9MAGN</name>
<feature type="region of interest" description="Disordered" evidence="1">
    <location>
        <begin position="51"/>
        <end position="102"/>
    </location>
</feature>
<dbReference type="AlphaFoldDB" id="A0A3S3R2J3"/>
<gene>
    <name evidence="2" type="ORF">CKAN_02365900</name>
</gene>
<reference evidence="2 3" key="1">
    <citation type="journal article" date="2019" name="Nat. Plants">
        <title>Stout camphor tree genome fills gaps in understanding of flowering plant genome evolution.</title>
        <authorList>
            <person name="Chaw S.M."/>
            <person name="Liu Y.C."/>
            <person name="Wu Y.W."/>
            <person name="Wang H.Y."/>
            <person name="Lin C.I."/>
            <person name="Wu C.S."/>
            <person name="Ke H.M."/>
            <person name="Chang L.Y."/>
            <person name="Hsu C.Y."/>
            <person name="Yang H.T."/>
            <person name="Sudianto E."/>
            <person name="Hsu M.H."/>
            <person name="Wu K.P."/>
            <person name="Wang L.N."/>
            <person name="Leebens-Mack J.H."/>
            <person name="Tsai I.J."/>
        </authorList>
    </citation>
    <scope>NUCLEOTIDE SEQUENCE [LARGE SCALE GENOMIC DNA]</scope>
    <source>
        <strain evidence="3">cv. Chaw 1501</strain>
        <tissue evidence="2">Young leaves</tissue>
    </source>
</reference>
<comment type="caution">
    <text evidence="2">The sequence shown here is derived from an EMBL/GenBank/DDBJ whole genome shotgun (WGS) entry which is preliminary data.</text>
</comment>
<evidence type="ECO:0000256" key="1">
    <source>
        <dbReference type="SAM" id="MobiDB-lite"/>
    </source>
</evidence>
<accession>A0A3S3R2J3</accession>
<organism evidence="2 3">
    <name type="scientific">Cinnamomum micranthum f. kanehirae</name>
    <dbReference type="NCBI Taxonomy" id="337451"/>
    <lineage>
        <taxon>Eukaryota</taxon>
        <taxon>Viridiplantae</taxon>
        <taxon>Streptophyta</taxon>
        <taxon>Embryophyta</taxon>
        <taxon>Tracheophyta</taxon>
        <taxon>Spermatophyta</taxon>
        <taxon>Magnoliopsida</taxon>
        <taxon>Magnoliidae</taxon>
        <taxon>Laurales</taxon>
        <taxon>Lauraceae</taxon>
        <taxon>Cinnamomum</taxon>
    </lineage>
</organism>
<evidence type="ECO:0000313" key="2">
    <source>
        <dbReference type="EMBL" id="RWR94371.1"/>
    </source>
</evidence>
<dbReference type="EMBL" id="QPKB01000010">
    <property type="protein sequence ID" value="RWR94371.1"/>
    <property type="molecule type" value="Genomic_DNA"/>
</dbReference>
<evidence type="ECO:0000313" key="3">
    <source>
        <dbReference type="Proteomes" id="UP000283530"/>
    </source>
</evidence>